<dbReference type="HOGENOM" id="CLU_140176_19_0_5"/>
<name>A0A017HML4_9RHOB</name>
<dbReference type="InterPro" id="IPR041657">
    <property type="entry name" value="HTH_17"/>
</dbReference>
<dbReference type="AlphaFoldDB" id="A0A017HML4"/>
<dbReference type="Proteomes" id="UP000019666">
    <property type="component" value="Unassembled WGS sequence"/>
</dbReference>
<dbReference type="OrthoDB" id="9801242at2"/>
<evidence type="ECO:0000313" key="2">
    <source>
        <dbReference type="EMBL" id="EYD75014.1"/>
    </source>
</evidence>
<keyword evidence="3" id="KW-1185">Reference proteome</keyword>
<dbReference type="Pfam" id="PF12728">
    <property type="entry name" value="HTH_17"/>
    <property type="match status" value="1"/>
</dbReference>
<dbReference type="STRING" id="442562.Rumeso_03438"/>
<evidence type="ECO:0000259" key="1">
    <source>
        <dbReference type="Pfam" id="PF12728"/>
    </source>
</evidence>
<protein>
    <recommendedName>
        <fullName evidence="1">Helix-turn-helix domain-containing protein</fullName>
    </recommendedName>
</protein>
<dbReference type="PATRIC" id="fig|442562.3.peg.3384"/>
<dbReference type="Gene3D" id="1.10.238.160">
    <property type="match status" value="1"/>
</dbReference>
<organism evidence="2 3">
    <name type="scientific">Rubellimicrobium mesophilum DSM 19309</name>
    <dbReference type="NCBI Taxonomy" id="442562"/>
    <lineage>
        <taxon>Bacteria</taxon>
        <taxon>Pseudomonadati</taxon>
        <taxon>Pseudomonadota</taxon>
        <taxon>Alphaproteobacteria</taxon>
        <taxon>Rhodobacterales</taxon>
        <taxon>Roseobacteraceae</taxon>
        <taxon>Rubellimicrobium</taxon>
    </lineage>
</organism>
<gene>
    <name evidence="2" type="ORF">Rumeso_03438</name>
</gene>
<accession>A0A017HML4</accession>
<comment type="caution">
    <text evidence="2">The sequence shown here is derived from an EMBL/GenBank/DDBJ whole genome shotgun (WGS) entry which is preliminary data.</text>
</comment>
<dbReference type="RefSeq" id="WP_037282617.1">
    <property type="nucleotide sequence ID" value="NZ_KK088606.1"/>
</dbReference>
<dbReference type="EMBL" id="AOSK01000095">
    <property type="protein sequence ID" value="EYD75014.1"/>
    <property type="molecule type" value="Genomic_DNA"/>
</dbReference>
<proteinExistence type="predicted"/>
<evidence type="ECO:0000313" key="3">
    <source>
        <dbReference type="Proteomes" id="UP000019666"/>
    </source>
</evidence>
<reference evidence="2 3" key="1">
    <citation type="submission" date="2013-02" db="EMBL/GenBank/DDBJ databases">
        <authorList>
            <person name="Fiebig A."/>
            <person name="Goeker M."/>
            <person name="Klenk H.-P.P."/>
        </authorList>
    </citation>
    <scope>NUCLEOTIDE SEQUENCE [LARGE SCALE GENOMIC DNA]</scope>
    <source>
        <strain evidence="2 3">DSM 19309</strain>
    </source>
</reference>
<dbReference type="InterPro" id="IPR009061">
    <property type="entry name" value="DNA-bd_dom_put_sf"/>
</dbReference>
<sequence>MPPTDPLIRDKDAAAMIGASVSTFWRRVADGTIPPAIKIGGMSRWRRSEIEAVIARAEAQREPVAA</sequence>
<dbReference type="SUPFAM" id="SSF46955">
    <property type="entry name" value="Putative DNA-binding domain"/>
    <property type="match status" value="1"/>
</dbReference>
<feature type="domain" description="Helix-turn-helix" evidence="1">
    <location>
        <begin position="11"/>
        <end position="56"/>
    </location>
</feature>